<evidence type="ECO:0000313" key="2">
    <source>
        <dbReference type="Proteomes" id="UP000799770"/>
    </source>
</evidence>
<accession>A0A6A5YEX7</accession>
<sequence>MSMTFVWDGELGEPKKENDWHLFKNPCWPQAIATSNPGYVLLNEDDWYNTGGDAAGRATRKTERSLWVSEPSDELKAAAASRIPPRRMRRAPLLEEDELVGRDFNVTRHIEDGENESIQCRSADCEKERTTLNEEEITAIFALPEELRRSVPERNEDAIPTATSKKKWIAPVELRRDVSHELPVATGVS</sequence>
<dbReference type="OrthoDB" id="3763214at2759"/>
<protein>
    <submittedName>
        <fullName evidence="1">Uncharacterized protein</fullName>
    </submittedName>
</protein>
<dbReference type="EMBL" id="ML977380">
    <property type="protein sequence ID" value="KAF2105460.1"/>
    <property type="molecule type" value="Genomic_DNA"/>
</dbReference>
<keyword evidence="2" id="KW-1185">Reference proteome</keyword>
<gene>
    <name evidence="1" type="ORF">BDV96DRAFT_592470</name>
</gene>
<dbReference type="Proteomes" id="UP000799770">
    <property type="component" value="Unassembled WGS sequence"/>
</dbReference>
<dbReference type="AlphaFoldDB" id="A0A6A5YEX7"/>
<name>A0A6A5YEX7_9PLEO</name>
<reference evidence="1" key="1">
    <citation type="journal article" date="2020" name="Stud. Mycol.">
        <title>101 Dothideomycetes genomes: a test case for predicting lifestyles and emergence of pathogens.</title>
        <authorList>
            <person name="Haridas S."/>
            <person name="Albert R."/>
            <person name="Binder M."/>
            <person name="Bloem J."/>
            <person name="Labutti K."/>
            <person name="Salamov A."/>
            <person name="Andreopoulos B."/>
            <person name="Baker S."/>
            <person name="Barry K."/>
            <person name="Bills G."/>
            <person name="Bluhm B."/>
            <person name="Cannon C."/>
            <person name="Castanera R."/>
            <person name="Culley D."/>
            <person name="Daum C."/>
            <person name="Ezra D."/>
            <person name="Gonzalez J."/>
            <person name="Henrissat B."/>
            <person name="Kuo A."/>
            <person name="Liang C."/>
            <person name="Lipzen A."/>
            <person name="Lutzoni F."/>
            <person name="Magnuson J."/>
            <person name="Mondo S."/>
            <person name="Nolan M."/>
            <person name="Ohm R."/>
            <person name="Pangilinan J."/>
            <person name="Park H.-J."/>
            <person name="Ramirez L."/>
            <person name="Alfaro M."/>
            <person name="Sun H."/>
            <person name="Tritt A."/>
            <person name="Yoshinaga Y."/>
            <person name="Zwiers L.-H."/>
            <person name="Turgeon B."/>
            <person name="Goodwin S."/>
            <person name="Spatafora J."/>
            <person name="Crous P."/>
            <person name="Grigoriev I."/>
        </authorList>
    </citation>
    <scope>NUCLEOTIDE SEQUENCE</scope>
    <source>
        <strain evidence="1">CBS 627.86</strain>
    </source>
</reference>
<proteinExistence type="predicted"/>
<evidence type="ECO:0000313" key="1">
    <source>
        <dbReference type="EMBL" id="KAF2105460.1"/>
    </source>
</evidence>
<organism evidence="1 2">
    <name type="scientific">Lophiotrema nucula</name>
    <dbReference type="NCBI Taxonomy" id="690887"/>
    <lineage>
        <taxon>Eukaryota</taxon>
        <taxon>Fungi</taxon>
        <taxon>Dikarya</taxon>
        <taxon>Ascomycota</taxon>
        <taxon>Pezizomycotina</taxon>
        <taxon>Dothideomycetes</taxon>
        <taxon>Pleosporomycetidae</taxon>
        <taxon>Pleosporales</taxon>
        <taxon>Lophiotremataceae</taxon>
        <taxon>Lophiotrema</taxon>
    </lineage>
</organism>